<proteinExistence type="predicted"/>
<name>A0A9Q4AMY3_9HYPH</name>
<sequence>MTLYAILMPKPGSGTLPQAVPEKFSWFAALLPPLHALAHRLWDQLVLFILGLAAIVVAQPFIGADAAVWLYILLALACGFAAPGAQRRALRRRGFSPAGHRFASDTDMARLAALETSA</sequence>
<dbReference type="Pfam" id="PF10947">
    <property type="entry name" value="DUF2628"/>
    <property type="match status" value="1"/>
</dbReference>
<evidence type="ECO:0000256" key="1">
    <source>
        <dbReference type="SAM" id="Phobius"/>
    </source>
</evidence>
<reference evidence="2" key="1">
    <citation type="submission" date="2022-06" db="EMBL/GenBank/DDBJ databases">
        <title>Devosia sp. XJ19-45 genome assembly.</title>
        <authorList>
            <person name="Li B."/>
            <person name="Cai M."/>
            <person name="Nie G."/>
            <person name="Li W."/>
        </authorList>
    </citation>
    <scope>NUCLEOTIDE SEQUENCE</scope>
    <source>
        <strain evidence="2">XJ19-45</strain>
    </source>
</reference>
<dbReference type="EMBL" id="JAMWDU010000002">
    <property type="protein sequence ID" value="MCP8886724.1"/>
    <property type="molecule type" value="Genomic_DNA"/>
</dbReference>
<keyword evidence="1" id="KW-1133">Transmembrane helix</keyword>
<protein>
    <submittedName>
        <fullName evidence="2">DUF2628 domain-containing protein</fullName>
    </submittedName>
</protein>
<feature type="transmembrane region" description="Helical" evidence="1">
    <location>
        <begin position="68"/>
        <end position="85"/>
    </location>
</feature>
<organism evidence="2 3">
    <name type="scientific">Devosia ureilytica</name>
    <dbReference type="NCBI Taxonomy" id="2952754"/>
    <lineage>
        <taxon>Bacteria</taxon>
        <taxon>Pseudomonadati</taxon>
        <taxon>Pseudomonadota</taxon>
        <taxon>Alphaproteobacteria</taxon>
        <taxon>Hyphomicrobiales</taxon>
        <taxon>Devosiaceae</taxon>
        <taxon>Devosia</taxon>
    </lineage>
</organism>
<dbReference type="InterPro" id="IPR024399">
    <property type="entry name" value="DUF2628"/>
</dbReference>
<comment type="caution">
    <text evidence="2">The sequence shown here is derived from an EMBL/GenBank/DDBJ whole genome shotgun (WGS) entry which is preliminary data.</text>
</comment>
<keyword evidence="3" id="KW-1185">Reference proteome</keyword>
<keyword evidence="1" id="KW-0812">Transmembrane</keyword>
<dbReference type="Proteomes" id="UP001060275">
    <property type="component" value="Unassembled WGS sequence"/>
</dbReference>
<keyword evidence="1" id="KW-0472">Membrane</keyword>
<feature type="transmembrane region" description="Helical" evidence="1">
    <location>
        <begin position="45"/>
        <end position="62"/>
    </location>
</feature>
<gene>
    <name evidence="2" type="ORF">NF348_06375</name>
</gene>
<evidence type="ECO:0000313" key="2">
    <source>
        <dbReference type="EMBL" id="MCP8886724.1"/>
    </source>
</evidence>
<accession>A0A9Q4AMY3</accession>
<dbReference type="RefSeq" id="WP_254673597.1">
    <property type="nucleotide sequence ID" value="NZ_JAMWDU010000002.1"/>
</dbReference>
<evidence type="ECO:0000313" key="3">
    <source>
        <dbReference type="Proteomes" id="UP001060275"/>
    </source>
</evidence>
<dbReference type="AlphaFoldDB" id="A0A9Q4AMY3"/>